<evidence type="ECO:0000256" key="1">
    <source>
        <dbReference type="SAM" id="MobiDB-lite"/>
    </source>
</evidence>
<feature type="compositionally biased region" description="Basic and acidic residues" evidence="1">
    <location>
        <begin position="28"/>
        <end position="53"/>
    </location>
</feature>
<evidence type="ECO:0000313" key="4">
    <source>
        <dbReference type="Proteomes" id="UP000472274"/>
    </source>
</evidence>
<evidence type="ECO:0000313" key="3">
    <source>
        <dbReference type="Ensembl" id="ENSTMTP00000007983.1"/>
    </source>
</evidence>
<accession>A0A674IIN7</accession>
<dbReference type="GeneTree" id="ENSGT00940000168190"/>
<dbReference type="InParanoid" id="A0A674IIN7"/>
<keyword evidence="4" id="KW-1185">Reference proteome</keyword>
<sequence length="53" mass="5899">MEKGKLHRSAKDSSKRGRQPPVLYAMLDHSRSTKSASEKKSKGGLGESRKDKK</sequence>
<reference evidence="3" key="1">
    <citation type="submission" date="2025-08" db="UniProtKB">
        <authorList>
            <consortium name="Ensembl"/>
        </authorList>
    </citation>
    <scope>IDENTIFICATION</scope>
</reference>
<dbReference type="Ensembl" id="ENSTMTT00000008247.1">
    <property type="protein sequence ID" value="ENSTMTP00000007983.1"/>
    <property type="gene ID" value="ENSTMTG00000005816.1"/>
</dbReference>
<protein>
    <recommendedName>
        <fullName evidence="2">Myelin protein P0 C-terminal domain-containing protein</fullName>
    </recommendedName>
</protein>
<feature type="compositionally biased region" description="Basic and acidic residues" evidence="1">
    <location>
        <begin position="1"/>
        <end position="15"/>
    </location>
</feature>
<dbReference type="InterPro" id="IPR019566">
    <property type="entry name" value="MYP0_C"/>
</dbReference>
<organism evidence="3 4">
    <name type="scientific">Terrapene triunguis</name>
    <name type="common">Three-toed box turtle</name>
    <dbReference type="NCBI Taxonomy" id="2587831"/>
    <lineage>
        <taxon>Eukaryota</taxon>
        <taxon>Metazoa</taxon>
        <taxon>Chordata</taxon>
        <taxon>Craniata</taxon>
        <taxon>Vertebrata</taxon>
        <taxon>Euteleostomi</taxon>
        <taxon>Archelosauria</taxon>
        <taxon>Testudinata</taxon>
        <taxon>Testudines</taxon>
        <taxon>Cryptodira</taxon>
        <taxon>Durocryptodira</taxon>
        <taxon>Testudinoidea</taxon>
        <taxon>Emydidae</taxon>
        <taxon>Terrapene</taxon>
    </lineage>
</organism>
<dbReference type="Pfam" id="PF10570">
    <property type="entry name" value="Myelin-PO_C"/>
    <property type="match status" value="1"/>
</dbReference>
<dbReference type="AlphaFoldDB" id="A0A674IIN7"/>
<reference evidence="3" key="2">
    <citation type="submission" date="2025-09" db="UniProtKB">
        <authorList>
            <consortium name="Ensembl"/>
        </authorList>
    </citation>
    <scope>IDENTIFICATION</scope>
</reference>
<dbReference type="Proteomes" id="UP000472274">
    <property type="component" value="Unplaced"/>
</dbReference>
<evidence type="ECO:0000259" key="2">
    <source>
        <dbReference type="Pfam" id="PF10570"/>
    </source>
</evidence>
<feature type="region of interest" description="Disordered" evidence="1">
    <location>
        <begin position="1"/>
        <end position="53"/>
    </location>
</feature>
<feature type="domain" description="Myelin protein P0 C-terminal" evidence="2">
    <location>
        <begin position="1"/>
        <end position="53"/>
    </location>
</feature>
<name>A0A674IIN7_9SAUR</name>
<proteinExistence type="predicted"/>